<evidence type="ECO:0000256" key="9">
    <source>
        <dbReference type="SAM" id="Phobius"/>
    </source>
</evidence>
<protein>
    <submittedName>
        <fullName evidence="11">Chemotaxis protein MotB</fullName>
    </submittedName>
</protein>
<evidence type="ECO:0000256" key="2">
    <source>
        <dbReference type="ARBA" id="ARBA00008914"/>
    </source>
</evidence>
<dbReference type="EMBL" id="LJSX01000012">
    <property type="protein sequence ID" value="KPQ10862.1"/>
    <property type="molecule type" value="Genomic_DNA"/>
</dbReference>
<dbReference type="Proteomes" id="UP000182800">
    <property type="component" value="Unassembled WGS sequence"/>
</dbReference>
<dbReference type="Gene3D" id="3.30.1330.60">
    <property type="entry name" value="OmpA-like domain"/>
    <property type="match status" value="1"/>
</dbReference>
<feature type="region of interest" description="Disordered" evidence="8">
    <location>
        <begin position="74"/>
        <end position="118"/>
    </location>
</feature>
<evidence type="ECO:0000256" key="8">
    <source>
        <dbReference type="SAM" id="MobiDB-lite"/>
    </source>
</evidence>
<dbReference type="InterPro" id="IPR025713">
    <property type="entry name" value="MotB-like_N_dom"/>
</dbReference>
<evidence type="ECO:0000313" key="12">
    <source>
        <dbReference type="EMBL" id="SCC81088.1"/>
    </source>
</evidence>
<accession>A0A0P8A6N0</accession>
<keyword evidence="5 9" id="KW-1133">Transmembrane helix</keyword>
<dbReference type="OrthoDB" id="7170686at2"/>
<comment type="caution">
    <text evidence="11">The sequence shown here is derived from an EMBL/GenBank/DDBJ whole genome shotgun (WGS) entry which is preliminary data.</text>
</comment>
<reference evidence="12 14" key="2">
    <citation type="submission" date="2016-08" db="EMBL/GenBank/DDBJ databases">
        <authorList>
            <person name="Varghese N."/>
            <person name="Submissions Spin"/>
        </authorList>
    </citation>
    <scope>NUCLEOTIDE SEQUENCE [LARGE SCALE GENOMIC DNA]</scope>
    <source>
        <strain evidence="12 14">HL-109</strain>
    </source>
</reference>
<dbReference type="NCBIfam" id="NF004651">
    <property type="entry name" value="PRK05996.1"/>
    <property type="match status" value="1"/>
</dbReference>
<dbReference type="STRING" id="1653334.GA0071312_2018"/>
<dbReference type="PROSITE" id="PS51123">
    <property type="entry name" value="OMPA_2"/>
    <property type="match status" value="1"/>
</dbReference>
<evidence type="ECO:0000313" key="14">
    <source>
        <dbReference type="Proteomes" id="UP000182800"/>
    </source>
</evidence>
<evidence type="ECO:0000256" key="1">
    <source>
        <dbReference type="ARBA" id="ARBA00004162"/>
    </source>
</evidence>
<dbReference type="RefSeq" id="WP_074444858.1">
    <property type="nucleotide sequence ID" value="NZ_FMBM01000002.1"/>
</dbReference>
<dbReference type="Pfam" id="PF13677">
    <property type="entry name" value="MotB_plug"/>
    <property type="match status" value="1"/>
</dbReference>
<evidence type="ECO:0000313" key="13">
    <source>
        <dbReference type="Proteomes" id="UP000050497"/>
    </source>
</evidence>
<dbReference type="SUPFAM" id="SSF103088">
    <property type="entry name" value="OmpA-like"/>
    <property type="match status" value="1"/>
</dbReference>
<dbReference type="PANTHER" id="PTHR30329">
    <property type="entry name" value="STATOR ELEMENT OF FLAGELLAR MOTOR COMPLEX"/>
    <property type="match status" value="1"/>
</dbReference>
<feature type="region of interest" description="Disordered" evidence="8">
    <location>
        <begin position="146"/>
        <end position="220"/>
    </location>
</feature>
<dbReference type="Proteomes" id="UP000050497">
    <property type="component" value="Unassembled WGS sequence"/>
</dbReference>
<evidence type="ECO:0000313" key="11">
    <source>
        <dbReference type="EMBL" id="KPQ10862.1"/>
    </source>
</evidence>
<evidence type="ECO:0000259" key="10">
    <source>
        <dbReference type="PROSITE" id="PS51123"/>
    </source>
</evidence>
<dbReference type="PATRIC" id="fig|1653334.4.peg.2950"/>
<keyword evidence="3" id="KW-1003">Cell membrane</keyword>
<evidence type="ECO:0000256" key="6">
    <source>
        <dbReference type="ARBA" id="ARBA00023136"/>
    </source>
</evidence>
<organism evidence="11 13">
    <name type="scientific">Saliniramus fredricksonii</name>
    <dbReference type="NCBI Taxonomy" id="1653334"/>
    <lineage>
        <taxon>Bacteria</taxon>
        <taxon>Pseudomonadati</taxon>
        <taxon>Pseudomonadota</taxon>
        <taxon>Alphaproteobacteria</taxon>
        <taxon>Hyphomicrobiales</taxon>
        <taxon>Salinarimonadaceae</taxon>
        <taxon>Saliniramus</taxon>
    </lineage>
</organism>
<dbReference type="InterPro" id="IPR050330">
    <property type="entry name" value="Bact_OuterMem_StrucFunc"/>
</dbReference>
<gene>
    <name evidence="11" type="primary">motB-2</name>
    <name evidence="12" type="ORF">GA0071312_2018</name>
    <name evidence="11" type="ORF">HLUCCO17_09235</name>
</gene>
<dbReference type="InterPro" id="IPR006665">
    <property type="entry name" value="OmpA-like"/>
</dbReference>
<keyword evidence="6 7" id="KW-0472">Membrane</keyword>
<evidence type="ECO:0000256" key="7">
    <source>
        <dbReference type="PROSITE-ProRule" id="PRU00473"/>
    </source>
</evidence>
<keyword evidence="4 9" id="KW-0812">Transmembrane</keyword>
<evidence type="ECO:0000256" key="4">
    <source>
        <dbReference type="ARBA" id="ARBA00022692"/>
    </source>
</evidence>
<dbReference type="InterPro" id="IPR036737">
    <property type="entry name" value="OmpA-like_sf"/>
</dbReference>
<dbReference type="EMBL" id="FMBM01000002">
    <property type="protein sequence ID" value="SCC81088.1"/>
    <property type="molecule type" value="Genomic_DNA"/>
</dbReference>
<evidence type="ECO:0000256" key="3">
    <source>
        <dbReference type="ARBA" id="ARBA00022475"/>
    </source>
</evidence>
<dbReference type="AlphaFoldDB" id="A0A0P8A6N0"/>
<keyword evidence="14" id="KW-1185">Reference proteome</keyword>
<comment type="similarity">
    <text evidence="2">Belongs to the MotB family.</text>
</comment>
<proteinExistence type="inferred from homology"/>
<dbReference type="GO" id="GO:0005886">
    <property type="term" value="C:plasma membrane"/>
    <property type="evidence" value="ECO:0007669"/>
    <property type="project" value="UniProtKB-SubCell"/>
</dbReference>
<dbReference type="CDD" id="cd07185">
    <property type="entry name" value="OmpA_C-like"/>
    <property type="match status" value="1"/>
</dbReference>
<dbReference type="PANTHER" id="PTHR30329:SF21">
    <property type="entry name" value="LIPOPROTEIN YIAD-RELATED"/>
    <property type="match status" value="1"/>
</dbReference>
<feature type="transmembrane region" description="Helical" evidence="9">
    <location>
        <begin position="30"/>
        <end position="49"/>
    </location>
</feature>
<reference evidence="11 13" key="1">
    <citation type="submission" date="2015-09" db="EMBL/GenBank/DDBJ databases">
        <title>Identification and resolution of microdiversity through metagenomic sequencing of parallel consortia.</title>
        <authorList>
            <person name="Nelson W.C."/>
            <person name="Romine M.F."/>
            <person name="Lindemann S.R."/>
        </authorList>
    </citation>
    <scope>NUCLEOTIDE SEQUENCE [LARGE SCALE GENOMIC DNA]</scope>
    <source>
        <strain evidence="11">HL-109</strain>
    </source>
</reference>
<name>A0A0P8A6N0_9HYPH</name>
<evidence type="ECO:0000256" key="5">
    <source>
        <dbReference type="ARBA" id="ARBA00022989"/>
    </source>
</evidence>
<feature type="domain" description="OmpA-like" evidence="10">
    <location>
        <begin position="355"/>
        <end position="473"/>
    </location>
</feature>
<sequence length="474" mass="51163">MDDKQPQEIIIVRRKRDPDAGEAKNSVWKIAFADFMTAMMAFFLVMWLINVTDDDAKEMVANYFNPINLAEATSDRKGLRDPESSSSGVDGDEHSTIVPPRGDPGEGGEGSDVAGGERPRFSESELFHDPYAVLAELAAELDERQPPSAAIDVSPGESGEPGLPGGDAFRDPFDPVYWQTAPQPRIARADGDGSTGPRGLTDAGAAFPELGPGEGEPATDEAQLPFPLFVESDETETVVPDDETDFSGQGMIVIEVVEEPAADVEALAIAEIAQEPLPALDTFTDAEPGLLEESSVEGEIELAKTVEEVLTEEAPSEAEVAAAALRAEIARQIDTELPQLADQPLLEVRATPEGMLISLTDAADFGMFAIGSAEPRPEVVGVLRTLAQVLGQRPEPLVIRGHTDGRPFRSEEYDNWRLSTARAHMAYHMLVHGGFDEGRIARVEGHADRMLKVPADPDAAENRRIEILLLERPA</sequence>
<feature type="compositionally biased region" description="Basic and acidic residues" evidence="8">
    <location>
        <begin position="74"/>
        <end position="83"/>
    </location>
</feature>
<dbReference type="Pfam" id="PF00691">
    <property type="entry name" value="OmpA"/>
    <property type="match status" value="1"/>
</dbReference>
<comment type="subcellular location">
    <subcellularLocation>
        <location evidence="1">Cell membrane</location>
        <topology evidence="1">Single-pass membrane protein</topology>
    </subcellularLocation>
</comment>